<dbReference type="CDD" id="cd10456">
    <property type="entry name" value="GIY-YIG_UPF0213"/>
    <property type="match status" value="1"/>
</dbReference>
<dbReference type="PANTHER" id="PTHR34477:SF1">
    <property type="entry name" value="UPF0213 PROTEIN YHBQ"/>
    <property type="match status" value="1"/>
</dbReference>
<dbReference type="EMBL" id="CP010802">
    <property type="protein sequence ID" value="ALC16286.1"/>
    <property type="molecule type" value="Genomic_DNA"/>
</dbReference>
<dbReference type="Proteomes" id="UP000057158">
    <property type="component" value="Chromosome"/>
</dbReference>
<dbReference type="AlphaFoldDB" id="A0A0M5IVR8"/>
<dbReference type="PROSITE" id="PS50164">
    <property type="entry name" value="GIY_YIG"/>
    <property type="match status" value="1"/>
</dbReference>
<dbReference type="OrthoDB" id="287318at2"/>
<organism evidence="3 4">
    <name type="scientific">Desulfuromonas soudanensis</name>
    <dbReference type="NCBI Taxonomy" id="1603606"/>
    <lineage>
        <taxon>Bacteria</taxon>
        <taxon>Pseudomonadati</taxon>
        <taxon>Thermodesulfobacteriota</taxon>
        <taxon>Desulfuromonadia</taxon>
        <taxon>Desulfuromonadales</taxon>
        <taxon>Desulfuromonadaceae</taxon>
        <taxon>Desulfuromonas</taxon>
    </lineage>
</organism>
<feature type="domain" description="GIY-YIG" evidence="2">
    <location>
        <begin position="2"/>
        <end position="79"/>
    </location>
</feature>
<sequence>MGTWSLYILRNERNALYTGISNDLPRRLAEHRAGGCRGARFTRGCTTLDLVYTCKLGDRSLALKVELRVKKLHKRRKEALVAATPNRQQLLDLLDLGVTGALLSESNF</sequence>
<dbReference type="SUPFAM" id="SSF82771">
    <property type="entry name" value="GIY-YIG endonuclease"/>
    <property type="match status" value="1"/>
</dbReference>
<evidence type="ECO:0000259" key="2">
    <source>
        <dbReference type="PROSITE" id="PS50164"/>
    </source>
</evidence>
<evidence type="ECO:0000313" key="4">
    <source>
        <dbReference type="Proteomes" id="UP000057158"/>
    </source>
</evidence>
<dbReference type="GO" id="GO:0004519">
    <property type="term" value="F:endonuclease activity"/>
    <property type="evidence" value="ECO:0007669"/>
    <property type="project" value="UniProtKB-KW"/>
</dbReference>
<dbReference type="InterPro" id="IPR000305">
    <property type="entry name" value="GIY-YIG_endonuc"/>
</dbReference>
<keyword evidence="3" id="KW-0540">Nuclease</keyword>
<dbReference type="RefSeq" id="WP_053550409.1">
    <property type="nucleotide sequence ID" value="NZ_CP010802.1"/>
</dbReference>
<keyword evidence="4" id="KW-1185">Reference proteome</keyword>
<dbReference type="Pfam" id="PF01541">
    <property type="entry name" value="GIY-YIG"/>
    <property type="match status" value="1"/>
</dbReference>
<comment type="similarity">
    <text evidence="1">Belongs to the UPF0213 family.</text>
</comment>
<dbReference type="PATRIC" id="fig|1603606.3.peg.1639"/>
<keyword evidence="3" id="KW-0255">Endonuclease</keyword>
<keyword evidence="3" id="KW-0378">Hydrolase</keyword>
<dbReference type="Gene3D" id="3.40.1440.10">
    <property type="entry name" value="GIY-YIG endonuclease"/>
    <property type="match status" value="1"/>
</dbReference>
<reference evidence="3 4" key="1">
    <citation type="submission" date="2015-07" db="EMBL/GenBank/DDBJ databases">
        <title>Isolation and Genomic Characterization of a Novel Halophilic Metal-Reducing Deltaproteobacterium from the Deep Subsurface.</title>
        <authorList>
            <person name="Badalamenti J.P."/>
            <person name="Summers Z.M."/>
            <person name="Gralnick J.A."/>
            <person name="Bond D.R."/>
        </authorList>
    </citation>
    <scope>NUCLEOTIDE SEQUENCE [LARGE SCALE GENOMIC DNA]</scope>
    <source>
        <strain evidence="3 4">WTL</strain>
    </source>
</reference>
<dbReference type="InterPro" id="IPR035901">
    <property type="entry name" value="GIY-YIG_endonuc_sf"/>
</dbReference>
<dbReference type="PANTHER" id="PTHR34477">
    <property type="entry name" value="UPF0213 PROTEIN YHBQ"/>
    <property type="match status" value="1"/>
</dbReference>
<accession>A0A0M5IVR8</accession>
<evidence type="ECO:0000256" key="1">
    <source>
        <dbReference type="ARBA" id="ARBA00007435"/>
    </source>
</evidence>
<gene>
    <name evidence="3" type="ORF">DSOUD_1507</name>
</gene>
<dbReference type="KEGG" id="des:DSOUD_1507"/>
<evidence type="ECO:0000313" key="3">
    <source>
        <dbReference type="EMBL" id="ALC16286.1"/>
    </source>
</evidence>
<proteinExistence type="inferred from homology"/>
<name>A0A0M5IVR8_9BACT</name>
<dbReference type="InterPro" id="IPR050190">
    <property type="entry name" value="UPF0213_domain"/>
</dbReference>
<dbReference type="STRING" id="1603606.DSOUD_1507"/>
<protein>
    <submittedName>
        <fullName evidence="3">Putative endonuclease, GIY-YIG superfamily</fullName>
    </submittedName>
</protein>